<dbReference type="Proteomes" id="UP001501666">
    <property type="component" value="Unassembled WGS sequence"/>
</dbReference>
<evidence type="ECO:0000256" key="1">
    <source>
        <dbReference type="SAM" id="Phobius"/>
    </source>
</evidence>
<evidence type="ECO:0000313" key="3">
    <source>
        <dbReference type="Proteomes" id="UP001501666"/>
    </source>
</evidence>
<accession>A0ABN3T3R5</accession>
<proteinExistence type="predicted"/>
<keyword evidence="3" id="KW-1185">Reference proteome</keyword>
<comment type="caution">
    <text evidence="2">The sequence shown here is derived from an EMBL/GenBank/DDBJ whole genome shotgun (WGS) entry which is preliminary data.</text>
</comment>
<protein>
    <submittedName>
        <fullName evidence="2">Uncharacterized protein</fullName>
    </submittedName>
</protein>
<dbReference type="RefSeq" id="WP_346154398.1">
    <property type="nucleotide sequence ID" value="NZ_BAAATE010000034.1"/>
</dbReference>
<reference evidence="2 3" key="1">
    <citation type="journal article" date="2019" name="Int. J. Syst. Evol. Microbiol.">
        <title>The Global Catalogue of Microorganisms (GCM) 10K type strain sequencing project: providing services to taxonomists for standard genome sequencing and annotation.</title>
        <authorList>
            <consortium name="The Broad Institute Genomics Platform"/>
            <consortium name="The Broad Institute Genome Sequencing Center for Infectious Disease"/>
            <person name="Wu L."/>
            <person name="Ma J."/>
        </authorList>
    </citation>
    <scope>NUCLEOTIDE SEQUENCE [LARGE SCALE GENOMIC DNA]</scope>
    <source>
        <strain evidence="2 3">JCM 6835</strain>
    </source>
</reference>
<keyword evidence="1" id="KW-1133">Transmembrane helix</keyword>
<dbReference type="EMBL" id="BAAATE010000034">
    <property type="protein sequence ID" value="GAA2691633.1"/>
    <property type="molecule type" value="Genomic_DNA"/>
</dbReference>
<name>A0ABN3T3R5_9ACTN</name>
<sequence>MTGWIIAVVYASGYIITARKATVMLLDDLVEHDDRVGDFVVKVIGFLLGLVWPLALLVVLVTGSLPKTDKQIRAELAARDARIAELERELGIRA</sequence>
<organism evidence="2 3">
    <name type="scientific">Nonomuraea recticatena</name>
    <dbReference type="NCBI Taxonomy" id="46178"/>
    <lineage>
        <taxon>Bacteria</taxon>
        <taxon>Bacillati</taxon>
        <taxon>Actinomycetota</taxon>
        <taxon>Actinomycetes</taxon>
        <taxon>Streptosporangiales</taxon>
        <taxon>Streptosporangiaceae</taxon>
        <taxon>Nonomuraea</taxon>
    </lineage>
</organism>
<keyword evidence="1" id="KW-0472">Membrane</keyword>
<gene>
    <name evidence="2" type="ORF">GCM10010412_081990</name>
</gene>
<evidence type="ECO:0000313" key="2">
    <source>
        <dbReference type="EMBL" id="GAA2691633.1"/>
    </source>
</evidence>
<keyword evidence="1" id="KW-0812">Transmembrane</keyword>
<feature type="transmembrane region" description="Helical" evidence="1">
    <location>
        <begin position="39"/>
        <end position="63"/>
    </location>
</feature>